<accession>A0ABT5BVB7</accession>
<feature type="compositionally biased region" description="Basic and acidic residues" evidence="1">
    <location>
        <begin position="284"/>
        <end position="296"/>
    </location>
</feature>
<dbReference type="Proteomes" id="UP001217485">
    <property type="component" value="Unassembled WGS sequence"/>
</dbReference>
<evidence type="ECO:0000256" key="1">
    <source>
        <dbReference type="SAM" id="MobiDB-lite"/>
    </source>
</evidence>
<evidence type="ECO:0000313" key="3">
    <source>
        <dbReference type="EMBL" id="MDC0678086.1"/>
    </source>
</evidence>
<evidence type="ECO:0000256" key="2">
    <source>
        <dbReference type="SAM" id="SignalP"/>
    </source>
</evidence>
<organism evidence="3 4">
    <name type="scientific">Sorangium atrum</name>
    <dbReference type="NCBI Taxonomy" id="2995308"/>
    <lineage>
        <taxon>Bacteria</taxon>
        <taxon>Pseudomonadati</taxon>
        <taxon>Myxococcota</taxon>
        <taxon>Polyangia</taxon>
        <taxon>Polyangiales</taxon>
        <taxon>Polyangiaceae</taxon>
        <taxon>Sorangium</taxon>
    </lineage>
</organism>
<dbReference type="EMBL" id="JAQNDK010000001">
    <property type="protein sequence ID" value="MDC0678086.1"/>
    <property type="molecule type" value="Genomic_DNA"/>
</dbReference>
<keyword evidence="4" id="KW-1185">Reference proteome</keyword>
<gene>
    <name evidence="3" type="ORF">POL72_10110</name>
</gene>
<feature type="chain" id="PRO_5046901697" description="Secreted protein" evidence="2">
    <location>
        <begin position="33"/>
        <end position="303"/>
    </location>
</feature>
<proteinExistence type="predicted"/>
<evidence type="ECO:0008006" key="5">
    <source>
        <dbReference type="Google" id="ProtNLM"/>
    </source>
</evidence>
<name>A0ABT5BVB7_9BACT</name>
<feature type="signal peptide" evidence="2">
    <location>
        <begin position="1"/>
        <end position="32"/>
    </location>
</feature>
<keyword evidence="2" id="KW-0732">Signal</keyword>
<comment type="caution">
    <text evidence="3">The sequence shown here is derived from an EMBL/GenBank/DDBJ whole genome shotgun (WGS) entry which is preliminary data.</text>
</comment>
<feature type="region of interest" description="Disordered" evidence="1">
    <location>
        <begin position="284"/>
        <end position="303"/>
    </location>
</feature>
<dbReference type="RefSeq" id="WP_272094850.1">
    <property type="nucleotide sequence ID" value="NZ_JAQNDK010000001.1"/>
</dbReference>
<evidence type="ECO:0000313" key="4">
    <source>
        <dbReference type="Proteomes" id="UP001217485"/>
    </source>
</evidence>
<sequence>MTTSLPAPRRRARRLVSAGRVLLLLACVPACAASAPRRGALDAELARLLPGPSAGTAAARLDPSAWREGRERLAGLRREVEGAGPRTLRVRMALREPRTGHVLEARGAIAVAPPAIEGRARAAGSDTPEPEGALRMILLGPGGTTALDLWARGDRFRFAVPALDLLRRGDASTPRASLRGLPVDFLRWWMLHPAAGTLLWYSRAASTDSFVLRDGDAMIDLRVNDRGVIGARRTTWSTAEGARRRRLDEEVVIAEGMGCANVRYAQASTGLLITVICEAEERERAPDPRAFVDPDALRPGGGS</sequence>
<protein>
    <recommendedName>
        <fullName evidence="5">Secreted protein</fullName>
    </recommendedName>
</protein>
<reference evidence="3 4" key="1">
    <citation type="submission" date="2023-01" db="EMBL/GenBank/DDBJ databases">
        <title>Minimal conservation of predation-associated metabolite biosynthetic gene clusters underscores biosynthetic potential of Myxococcota including descriptions for ten novel species: Archangium lansinium sp. nov., Myxococcus landrumus sp. nov., Nannocystis bai.</title>
        <authorList>
            <person name="Ahearne A."/>
            <person name="Stevens C."/>
            <person name="Dowd S."/>
        </authorList>
    </citation>
    <scope>NUCLEOTIDE SEQUENCE [LARGE SCALE GENOMIC DNA]</scope>
    <source>
        <strain evidence="3 4">WIWO2</strain>
    </source>
</reference>